<evidence type="ECO:0000313" key="2">
    <source>
        <dbReference type="EMBL" id="SDC56014.1"/>
    </source>
</evidence>
<keyword evidence="1" id="KW-0812">Transmembrane</keyword>
<dbReference type="Proteomes" id="UP000199417">
    <property type="component" value="Unassembled WGS sequence"/>
</dbReference>
<dbReference type="STRING" id="168276.SAMN05444580_101215"/>
<protein>
    <submittedName>
        <fullName evidence="2">Uncharacterized protein</fullName>
    </submittedName>
</protein>
<keyword evidence="3" id="KW-1185">Reference proteome</keyword>
<keyword evidence="1" id="KW-0472">Membrane</keyword>
<dbReference type="AlphaFoldDB" id="A0A1G6ML57"/>
<feature type="transmembrane region" description="Helical" evidence="1">
    <location>
        <begin position="33"/>
        <end position="52"/>
    </location>
</feature>
<name>A0A1G6ML57_9NOCA</name>
<proteinExistence type="predicted"/>
<keyword evidence="1" id="KW-1133">Transmembrane helix</keyword>
<dbReference type="EMBL" id="FNAB01000001">
    <property type="protein sequence ID" value="SDC56014.1"/>
    <property type="molecule type" value="Genomic_DNA"/>
</dbReference>
<sequence length="66" mass="6961">MKGTGRRNRSSVFAAALSGSVISATNVSVPGVALAGWFIAGLIALMWLYVTVRDQLIHRPPPVAPD</sequence>
<reference evidence="2 3" key="1">
    <citation type="submission" date="2016-10" db="EMBL/GenBank/DDBJ databases">
        <authorList>
            <person name="de Groot N.N."/>
        </authorList>
    </citation>
    <scope>NUCLEOTIDE SEQUENCE [LARGE SCALE GENOMIC DNA]</scope>
    <source>
        <strain evidence="2 3">JCM 11308</strain>
    </source>
</reference>
<organism evidence="2 3">
    <name type="scientific">Rhodococcus tukisamuensis</name>
    <dbReference type="NCBI Taxonomy" id="168276"/>
    <lineage>
        <taxon>Bacteria</taxon>
        <taxon>Bacillati</taxon>
        <taxon>Actinomycetota</taxon>
        <taxon>Actinomycetes</taxon>
        <taxon>Mycobacteriales</taxon>
        <taxon>Nocardiaceae</taxon>
        <taxon>Rhodococcus</taxon>
    </lineage>
</organism>
<accession>A0A1G6ML57</accession>
<evidence type="ECO:0000313" key="3">
    <source>
        <dbReference type="Proteomes" id="UP000199417"/>
    </source>
</evidence>
<evidence type="ECO:0000256" key="1">
    <source>
        <dbReference type="SAM" id="Phobius"/>
    </source>
</evidence>
<gene>
    <name evidence="2" type="ORF">SAMN05444580_101215</name>
</gene>